<dbReference type="AlphaFoldDB" id="A0A246FBY8"/>
<dbReference type="GO" id="GO:0016811">
    <property type="term" value="F:hydrolase activity, acting on carbon-nitrogen (but not peptide) bonds, in linear amides"/>
    <property type="evidence" value="ECO:0007669"/>
    <property type="project" value="InterPro"/>
</dbReference>
<dbReference type="PANTHER" id="PTHR34218">
    <property type="entry name" value="PEPTIDASE S45 PENICILLIN AMIDASE"/>
    <property type="match status" value="1"/>
</dbReference>
<dbReference type="InterPro" id="IPR023343">
    <property type="entry name" value="Penicillin_amidase_dom1"/>
</dbReference>
<feature type="chain" id="PRO_5012060399" evidence="8">
    <location>
        <begin position="24"/>
        <end position="759"/>
    </location>
</feature>
<dbReference type="InterPro" id="IPR043147">
    <property type="entry name" value="Penicillin_amidase_A-knob"/>
</dbReference>
<comment type="subcellular location">
    <subcellularLocation>
        <location evidence="1">Periplasm</location>
    </subcellularLocation>
</comment>
<dbReference type="InterPro" id="IPR002692">
    <property type="entry name" value="S45"/>
</dbReference>
<dbReference type="RefSeq" id="WP_088416690.1">
    <property type="nucleotide sequence ID" value="NZ_NJBA01000002.1"/>
</dbReference>
<dbReference type="Proteomes" id="UP000198145">
    <property type="component" value="Unassembled WGS sequence"/>
</dbReference>
<evidence type="ECO:0000313" key="10">
    <source>
        <dbReference type="Proteomes" id="UP000198145"/>
    </source>
</evidence>
<keyword evidence="6" id="KW-0865">Zymogen</keyword>
<evidence type="ECO:0000256" key="1">
    <source>
        <dbReference type="ARBA" id="ARBA00004418"/>
    </source>
</evidence>
<dbReference type="PIRSF" id="PIRSF001227">
    <property type="entry name" value="Pen_acylase"/>
    <property type="match status" value="1"/>
</dbReference>
<comment type="caution">
    <text evidence="9">The sequence shown here is derived from an EMBL/GenBank/DDBJ whole genome shotgun (WGS) entry which is preliminary data.</text>
</comment>
<dbReference type="Gene3D" id="3.60.20.10">
    <property type="entry name" value="Glutamine Phosphoribosylpyrophosphate, subunit 1, domain 1"/>
    <property type="match status" value="1"/>
</dbReference>
<dbReference type="EMBL" id="NJBA01000002">
    <property type="protein sequence ID" value="OWP51801.1"/>
    <property type="molecule type" value="Genomic_DNA"/>
</dbReference>
<evidence type="ECO:0000313" key="9">
    <source>
        <dbReference type="EMBL" id="OWP51801.1"/>
    </source>
</evidence>
<protein>
    <submittedName>
        <fullName evidence="9">Acylase</fullName>
    </submittedName>
</protein>
<dbReference type="PANTHER" id="PTHR34218:SF3">
    <property type="entry name" value="ACYL-HOMOSERINE LACTONE ACYLASE PVDQ"/>
    <property type="match status" value="1"/>
</dbReference>
<dbReference type="Gene3D" id="1.10.439.10">
    <property type="entry name" value="Penicillin Amidohydrolase, domain 1"/>
    <property type="match status" value="1"/>
</dbReference>
<evidence type="ECO:0000256" key="3">
    <source>
        <dbReference type="ARBA" id="ARBA00022729"/>
    </source>
</evidence>
<evidence type="ECO:0000256" key="6">
    <source>
        <dbReference type="ARBA" id="ARBA00023145"/>
    </source>
</evidence>
<keyword evidence="4" id="KW-0574">Periplasm</keyword>
<reference evidence="9 10" key="1">
    <citation type="submission" date="2017-06" db="EMBL/GenBank/DDBJ databases">
        <title>Draft genome of Pseudomonas nitroreducens DF05.</title>
        <authorList>
            <person name="Iyer R."/>
        </authorList>
    </citation>
    <scope>NUCLEOTIDE SEQUENCE [LARGE SCALE GENOMIC DNA]</scope>
    <source>
        <strain evidence="9 10">DF05</strain>
    </source>
</reference>
<evidence type="ECO:0000256" key="5">
    <source>
        <dbReference type="ARBA" id="ARBA00022801"/>
    </source>
</evidence>
<feature type="active site" description="Nucleophile" evidence="7">
    <location>
        <position position="214"/>
    </location>
</feature>
<evidence type="ECO:0000256" key="2">
    <source>
        <dbReference type="ARBA" id="ARBA00006586"/>
    </source>
</evidence>
<dbReference type="SUPFAM" id="SSF56235">
    <property type="entry name" value="N-terminal nucleophile aminohydrolases (Ntn hydrolases)"/>
    <property type="match status" value="1"/>
</dbReference>
<evidence type="ECO:0000256" key="4">
    <source>
        <dbReference type="ARBA" id="ARBA00022764"/>
    </source>
</evidence>
<keyword evidence="5" id="KW-0378">Hydrolase</keyword>
<feature type="signal peptide" evidence="8">
    <location>
        <begin position="1"/>
        <end position="23"/>
    </location>
</feature>
<organism evidence="9 10">
    <name type="scientific">Pseudomonas nitroreducens</name>
    <dbReference type="NCBI Taxonomy" id="46680"/>
    <lineage>
        <taxon>Bacteria</taxon>
        <taxon>Pseudomonadati</taxon>
        <taxon>Pseudomonadota</taxon>
        <taxon>Gammaproteobacteria</taxon>
        <taxon>Pseudomonadales</taxon>
        <taxon>Pseudomonadaceae</taxon>
        <taxon>Pseudomonas</taxon>
    </lineage>
</organism>
<dbReference type="Gene3D" id="1.10.1400.10">
    <property type="match status" value="1"/>
</dbReference>
<dbReference type="STRING" id="46680.GCA_000807755_05508"/>
<dbReference type="GO" id="GO:0017000">
    <property type="term" value="P:antibiotic biosynthetic process"/>
    <property type="evidence" value="ECO:0007669"/>
    <property type="project" value="InterPro"/>
</dbReference>
<dbReference type="InterPro" id="IPR014395">
    <property type="entry name" value="Pen/GL7ACA/AHL_acylase"/>
</dbReference>
<name>A0A246FBY8_PSENT</name>
<dbReference type="Pfam" id="PF01804">
    <property type="entry name" value="Penicil_amidase"/>
    <property type="match status" value="1"/>
</dbReference>
<evidence type="ECO:0000256" key="8">
    <source>
        <dbReference type="SAM" id="SignalP"/>
    </source>
</evidence>
<dbReference type="CDD" id="cd01936">
    <property type="entry name" value="Ntn_CA"/>
    <property type="match status" value="1"/>
</dbReference>
<dbReference type="Gene3D" id="2.30.120.10">
    <property type="match status" value="1"/>
</dbReference>
<evidence type="ECO:0000256" key="7">
    <source>
        <dbReference type="PIRSR" id="PIRSR001227-1"/>
    </source>
</evidence>
<keyword evidence="3 8" id="KW-0732">Signal</keyword>
<sequence length="759" mass="83272">MSKTFRLAAVAGSLLATGLPALAYGAALEAQIRWTRYGIPHIQAKDELGLGYGIGYAYARDNACLLAEEVLTARGERSRYFGVDGKSSAGIGNLPSDFFYTWLNDNESLRRMRSAQPQPIRDLLDGYAAGYNRWLWDTQAAGTQCAGKAWLRPLEADDLLRLTRRLLVQAGAGQFAEAMIAATPPGQASTSVVSDAEVVASMERRENFHRDHGSNAVAVGSERSADGNGLLLANPHFPWFGALRFYQMHLTIPGQLDVMGASLPGMPLVNIGFSKDVAWSHTVDTSSHFTLYRLDLDPQNPHSYRVDGLSRPLKEVTLRVRVLEPNGRVGTRSHTLYESEYGPLLSVPGKFPWNGNEAFAVRDANLGNDRVLQQWYAIDHARSLDELRDSVERLQGIPWVNTLATDAAGKVLYLNQSVVPYLSQQQLADCAIAEYQKQGLPVLQGGRRACNWSSAPGTRHAGLTPPEQMPSLVREDFVQNSNDSAWLSNPAQPLTGFSPLVSRDSVPISARARFALERLEGDDKIGPDDLQKMVTDNRVYLADMLLDDLLQLCKPAPAGTEAACAALGSWDRHVNLDSNPGFAYFQAFVARFLKIDGGWRLPFDPKLPLATPSGIALDKPEVRQQAQQALAAAAQEIDGRSIRADEKWGELQLTGDVANPLGIPGGSGNEGVYNAITSEWQGDHYRVLSGSSYIQLVDFTADGPKARGLLAFSQSSEPGSPHHRDQTELFARQQWPELPFTDEQIKADPELKVMELREQ</sequence>
<dbReference type="GO" id="GO:0042597">
    <property type="term" value="C:periplasmic space"/>
    <property type="evidence" value="ECO:0007669"/>
    <property type="project" value="UniProtKB-SubCell"/>
</dbReference>
<accession>A0A246FBY8</accession>
<gene>
    <name evidence="9" type="ORF">CEG18_05910</name>
</gene>
<dbReference type="InterPro" id="IPR029055">
    <property type="entry name" value="Ntn_hydrolases_N"/>
</dbReference>
<dbReference type="eggNOG" id="COG2366">
    <property type="taxonomic scope" value="Bacteria"/>
</dbReference>
<dbReference type="InterPro" id="IPR043146">
    <property type="entry name" value="Penicillin_amidase_N_B-knob"/>
</dbReference>
<proteinExistence type="inferred from homology"/>
<comment type="similarity">
    <text evidence="2">Belongs to the peptidase S45 family.</text>
</comment>